<dbReference type="GO" id="GO:0030245">
    <property type="term" value="P:cellulose catabolic process"/>
    <property type="evidence" value="ECO:0007669"/>
    <property type="project" value="UniProtKB-UniRule"/>
</dbReference>
<feature type="chain" id="PRO_5025423030" description="AA9 family lytic polysaccharide monooxygenase" evidence="6">
    <location>
        <begin position="19"/>
        <end position="489"/>
    </location>
</feature>
<dbReference type="InterPro" id="IPR049892">
    <property type="entry name" value="AA9"/>
</dbReference>
<dbReference type="EC" id="1.14.99.56" evidence="5"/>
<dbReference type="AlphaFoldDB" id="A0A6A6BJU8"/>
<evidence type="ECO:0000256" key="1">
    <source>
        <dbReference type="ARBA" id="ARBA00001973"/>
    </source>
</evidence>
<dbReference type="GO" id="GO:0005576">
    <property type="term" value="C:extracellular region"/>
    <property type="evidence" value="ECO:0007669"/>
    <property type="project" value="UniProtKB-SubCell"/>
</dbReference>
<accession>A0A6A6BJU8</accession>
<dbReference type="PANTHER" id="PTHR33353:SF32">
    <property type="entry name" value="ENDO-BETA-1,4-GLUCANASE D"/>
    <property type="match status" value="1"/>
</dbReference>
<comment type="subcellular location">
    <subcellularLocation>
        <location evidence="2 5">Secreted</location>
    </subcellularLocation>
</comment>
<keyword evidence="5" id="KW-0624">Polysaccharide degradation</keyword>
<organism evidence="8 9">
    <name type="scientific">Aplosporella prunicola CBS 121167</name>
    <dbReference type="NCBI Taxonomy" id="1176127"/>
    <lineage>
        <taxon>Eukaryota</taxon>
        <taxon>Fungi</taxon>
        <taxon>Dikarya</taxon>
        <taxon>Ascomycota</taxon>
        <taxon>Pezizomycotina</taxon>
        <taxon>Dothideomycetes</taxon>
        <taxon>Dothideomycetes incertae sedis</taxon>
        <taxon>Botryosphaeriales</taxon>
        <taxon>Aplosporellaceae</taxon>
        <taxon>Aplosporella</taxon>
    </lineage>
</organism>
<evidence type="ECO:0000259" key="7">
    <source>
        <dbReference type="Pfam" id="PF03443"/>
    </source>
</evidence>
<name>A0A6A6BJU8_9PEZI</name>
<feature type="domain" description="Auxiliary Activity family 9 catalytic" evidence="7">
    <location>
        <begin position="19"/>
        <end position="233"/>
    </location>
</feature>
<dbReference type="EMBL" id="ML995481">
    <property type="protein sequence ID" value="KAF2143564.1"/>
    <property type="molecule type" value="Genomic_DNA"/>
</dbReference>
<dbReference type="PANTHER" id="PTHR33353">
    <property type="entry name" value="PUTATIVE (AFU_ORTHOLOGUE AFUA_1G12560)-RELATED"/>
    <property type="match status" value="1"/>
</dbReference>
<evidence type="ECO:0000256" key="4">
    <source>
        <dbReference type="ARBA" id="ARBA00023157"/>
    </source>
</evidence>
<comment type="catalytic activity">
    <reaction evidence="5">
        <text>[(1-&gt;4)-beta-D-glucosyl]n+m + reduced acceptor + O2 = 4-dehydro-beta-D-glucosyl-[(1-&gt;4)-beta-D-glucosyl]n-1 + [(1-&gt;4)-beta-D-glucosyl]m + acceptor + H2O.</text>
        <dbReference type="EC" id="1.14.99.56"/>
    </reaction>
</comment>
<dbReference type="CDD" id="cd21175">
    <property type="entry name" value="LPMO_AA9"/>
    <property type="match status" value="1"/>
</dbReference>
<protein>
    <recommendedName>
        <fullName evidence="5">AA9 family lytic polysaccharide monooxygenase</fullName>
        <ecNumber evidence="5">1.14.99.56</ecNumber>
    </recommendedName>
    <alternativeName>
        <fullName evidence="5">Endo-beta-1,4-glucanase</fullName>
    </alternativeName>
    <alternativeName>
        <fullName evidence="5">Glycosyl hydrolase 61 family protein</fullName>
    </alternativeName>
</protein>
<comment type="function">
    <text evidence="5">Lytic polysaccharide monooxygenase (LMPO) that depolymerizes crystalline and amorphous polysaccharides via the oxidation of scissile alpha- or beta-(1-4)-glycosidic bonds, yielding C1 and/or C4 oxidation products. Catalysis by LPMOs requires the reduction of the active-site copper from Cu(II) to Cu(I) by a reducing agent and H(2)O(2) or O(2) as a cosubstrate.</text>
</comment>
<keyword evidence="4 5" id="KW-1015">Disulfide bond</keyword>
<keyword evidence="9" id="KW-1185">Reference proteome</keyword>
<reference evidence="8" key="1">
    <citation type="journal article" date="2020" name="Stud. Mycol.">
        <title>101 Dothideomycetes genomes: a test case for predicting lifestyles and emergence of pathogens.</title>
        <authorList>
            <person name="Haridas S."/>
            <person name="Albert R."/>
            <person name="Binder M."/>
            <person name="Bloem J."/>
            <person name="Labutti K."/>
            <person name="Salamov A."/>
            <person name="Andreopoulos B."/>
            <person name="Baker S."/>
            <person name="Barry K."/>
            <person name="Bills G."/>
            <person name="Bluhm B."/>
            <person name="Cannon C."/>
            <person name="Castanera R."/>
            <person name="Culley D."/>
            <person name="Daum C."/>
            <person name="Ezra D."/>
            <person name="Gonzalez J."/>
            <person name="Henrissat B."/>
            <person name="Kuo A."/>
            <person name="Liang C."/>
            <person name="Lipzen A."/>
            <person name="Lutzoni F."/>
            <person name="Magnuson J."/>
            <person name="Mondo S."/>
            <person name="Nolan M."/>
            <person name="Ohm R."/>
            <person name="Pangilinan J."/>
            <person name="Park H.-J."/>
            <person name="Ramirez L."/>
            <person name="Alfaro M."/>
            <person name="Sun H."/>
            <person name="Tritt A."/>
            <person name="Yoshinaga Y."/>
            <person name="Zwiers L.-H."/>
            <person name="Turgeon B."/>
            <person name="Goodwin S."/>
            <person name="Spatafora J."/>
            <person name="Crous P."/>
            <person name="Grigoriev I."/>
        </authorList>
    </citation>
    <scope>NUCLEOTIDE SEQUENCE</scope>
    <source>
        <strain evidence="8">CBS 121167</strain>
    </source>
</reference>
<dbReference type="Pfam" id="PF03443">
    <property type="entry name" value="AA9"/>
    <property type="match status" value="1"/>
</dbReference>
<dbReference type="Proteomes" id="UP000799438">
    <property type="component" value="Unassembled WGS sequence"/>
</dbReference>
<evidence type="ECO:0000313" key="8">
    <source>
        <dbReference type="EMBL" id="KAF2143564.1"/>
    </source>
</evidence>
<keyword evidence="5" id="KW-0136">Cellulose degradation</keyword>
<sequence length="489" mass="51531">MKASVLAVTLASAIAVEAHTIFTTLWVDGVSQGDGVGIRMRKEPEIAANPIALSDDAMACGYDGQSGNPRVITVNDGVNLGFEWRAWGSIPSKGAIDPGHKGPCAVYLKKVDSAINDTATGDGWFKIWDEGYNEANDQWCTEKLGGPNGGGEYEHKLSVNLPTGLEPGYYLARPELLALHNAVASPPDPQFYTGCAQIFIKGTGDKKPKDTVSIPGDVKSSDKAVTFNIYDSPLKLPYDTPGPKVATLVSGGASGGSETTTQTEGLEPDGCIMEMAGWCGYEVPSYTDEAGCWASGQKCWDQVDACWDYAKQLPTTGTPWCNTFNDKCQAIDDQCNAKNYNGPPNKGKILTPSNPTSAVVAVASTSNYESSGSAATSAAAVVKDAAVAVSSASAGQPTTLATSFVLAAASTKATVETSQATQQQQETTATTAAATTAAPAGGFHNHAYKHQHQHQNQNQQNNDNGNAAAAQVHTVWQTKYETRFETRTV</sequence>
<proteinExistence type="predicted"/>
<dbReference type="GO" id="GO:0008810">
    <property type="term" value="F:cellulase activity"/>
    <property type="evidence" value="ECO:0007669"/>
    <property type="project" value="UniProtKB-UniRule"/>
</dbReference>
<dbReference type="GeneID" id="54294163"/>
<keyword evidence="3 5" id="KW-0964">Secreted</keyword>
<dbReference type="InterPro" id="IPR005103">
    <property type="entry name" value="AA9_LPMO"/>
</dbReference>
<comment type="cofactor">
    <cofactor evidence="1">
        <name>Cu(2+)</name>
        <dbReference type="ChEBI" id="CHEBI:29036"/>
    </cofactor>
</comment>
<keyword evidence="6" id="KW-0732">Signal</keyword>
<feature type="signal peptide" evidence="6">
    <location>
        <begin position="1"/>
        <end position="18"/>
    </location>
</feature>
<dbReference type="Gene3D" id="2.70.50.70">
    <property type="match status" value="1"/>
</dbReference>
<keyword evidence="8" id="KW-0503">Monooxygenase</keyword>
<gene>
    <name evidence="8" type="ORF">K452DRAFT_224074</name>
</gene>
<dbReference type="GO" id="GO:0030248">
    <property type="term" value="F:cellulose binding"/>
    <property type="evidence" value="ECO:0007669"/>
    <property type="project" value="UniProtKB-UniRule"/>
</dbReference>
<evidence type="ECO:0000256" key="5">
    <source>
        <dbReference type="RuleBase" id="RU368122"/>
    </source>
</evidence>
<dbReference type="RefSeq" id="XP_033399276.1">
    <property type="nucleotide sequence ID" value="XM_033536667.1"/>
</dbReference>
<keyword evidence="8" id="KW-0560">Oxidoreductase</keyword>
<evidence type="ECO:0000256" key="2">
    <source>
        <dbReference type="ARBA" id="ARBA00004613"/>
    </source>
</evidence>
<keyword evidence="5" id="KW-0119">Carbohydrate metabolism</keyword>
<comment type="domain">
    <text evidence="5">Has a modular structure: an endo-beta-1,4-glucanase catalytic module at the N-terminus, a linker rich in serines and threonines, and a C-terminal carbohydrate-binding module (CBM).</text>
</comment>
<evidence type="ECO:0000313" key="9">
    <source>
        <dbReference type="Proteomes" id="UP000799438"/>
    </source>
</evidence>
<evidence type="ECO:0000256" key="6">
    <source>
        <dbReference type="SAM" id="SignalP"/>
    </source>
</evidence>
<evidence type="ECO:0000256" key="3">
    <source>
        <dbReference type="ARBA" id="ARBA00022525"/>
    </source>
</evidence>
<dbReference type="GO" id="GO:0004497">
    <property type="term" value="F:monooxygenase activity"/>
    <property type="evidence" value="ECO:0007669"/>
    <property type="project" value="UniProtKB-KW"/>
</dbReference>
<dbReference type="OrthoDB" id="5985073at2759"/>